<reference evidence="1 2" key="1">
    <citation type="submission" date="2019-03" db="EMBL/GenBank/DDBJ databases">
        <title>Genomics of glacier-inhabiting Cryobacterium strains.</title>
        <authorList>
            <person name="Liu Q."/>
            <person name="Xin Y.-H."/>
        </authorList>
    </citation>
    <scope>NUCLEOTIDE SEQUENCE [LARGE SCALE GENOMIC DNA]</scope>
    <source>
        <strain evidence="1 2">MDB2-B</strain>
    </source>
</reference>
<name>A0ABY2IHU9_9MICO</name>
<dbReference type="EMBL" id="SOFG01000009">
    <property type="protein sequence ID" value="TFB88361.1"/>
    <property type="molecule type" value="Genomic_DNA"/>
</dbReference>
<dbReference type="GO" id="GO:0005524">
    <property type="term" value="F:ATP binding"/>
    <property type="evidence" value="ECO:0007669"/>
    <property type="project" value="UniProtKB-KW"/>
</dbReference>
<dbReference type="Proteomes" id="UP000297608">
    <property type="component" value="Unassembled WGS sequence"/>
</dbReference>
<keyword evidence="1" id="KW-0067">ATP-binding</keyword>
<proteinExistence type="predicted"/>
<dbReference type="SUPFAM" id="SSF52540">
    <property type="entry name" value="P-loop containing nucleoside triphosphate hydrolases"/>
    <property type="match status" value="1"/>
</dbReference>
<comment type="caution">
    <text evidence="1">The sequence shown here is derived from an EMBL/GenBank/DDBJ whole genome shotgun (WGS) entry which is preliminary data.</text>
</comment>
<organism evidence="1 2">
    <name type="scientific">Cryobacterium algoricola</name>
    <dbReference type="NCBI Taxonomy" id="1259183"/>
    <lineage>
        <taxon>Bacteria</taxon>
        <taxon>Bacillati</taxon>
        <taxon>Actinomycetota</taxon>
        <taxon>Actinomycetes</taxon>
        <taxon>Micrococcales</taxon>
        <taxon>Microbacteriaceae</taxon>
        <taxon>Cryobacterium</taxon>
    </lineage>
</organism>
<keyword evidence="1" id="KW-0547">Nucleotide-binding</keyword>
<evidence type="ECO:0000313" key="1">
    <source>
        <dbReference type="EMBL" id="TFB88361.1"/>
    </source>
</evidence>
<keyword evidence="2" id="KW-1185">Reference proteome</keyword>
<dbReference type="InterPro" id="IPR027417">
    <property type="entry name" value="P-loop_NTPase"/>
</dbReference>
<accession>A0ABY2IHU9</accession>
<evidence type="ECO:0000313" key="2">
    <source>
        <dbReference type="Proteomes" id="UP000297608"/>
    </source>
</evidence>
<dbReference type="Gene3D" id="3.40.50.300">
    <property type="entry name" value="P-loop containing nucleotide triphosphate hydrolases"/>
    <property type="match status" value="1"/>
</dbReference>
<gene>
    <name evidence="1" type="ORF">E3O44_06310</name>
</gene>
<sequence length="1113" mass="123964">MPESRHKYLYERLGDHDFQQLASALLALQFPDYVPLPLRQSDGGRDGVVGPDRLVFQTKWSVRGRERDPVSWLDAEVRGEAEKIKRFAAQGVCKYVLVTNVESTGKPNKGTFDRLDAKLRQYSAEFGLEMSCLWREAINSIVDSAPIETKWAYAEMLAGWDLIRYLVSEQGVVARDSELRDILRKVASAQWDEDERIKFSQVELDRERLTDLFVDVPAERIRLPKRVATIGRESTSVGGAASYVATRTPYPFTLIRGAPGQGKSTLSQYVCQTYRLAFVPSQSLITTSLPEITQPRFPLRLDLGDYAAWMQGFDVFDKSDDARLTKGPKRKAAQASVESFLAELIGHASGRGSVTSADVQEIFDRVPSLVFLDGLDEVGNLSDRTSVVREIDLFCARGKSYAVQPKVVVTTRPNSAGLPEPSSELFEVISLSPLDAALRDEYLQKWCVVHNVRGNDSRVLRRNFTEKVKEPYIGELAGNPMQLTILLYLLRQHGDATPNQRTELYDAYMALLLAREANKRPESVRKYRDDLTEIVPFLGWYLQSRGEEQGHSGRMAFAEVDAAMKHFQTTYGKPTEVVDELFLAASDRLWALTSKEEGTFEFEVLSLREYFAARFLYYNAGEGNQSFDRTEVFRELLRRPYWLNTARFYSGNAKGSDLYVLKAGIEHELQANKSKQVRVASWSLLADGVFNSRPNEAASVVNALTDEHGSHLLLAALDSKAISPLPESSHAREAWTRLTSEIRANPADPHNCWRVRVIRELLGLRSEFMNWWLERVAEAIEIGKDLPWLAIGAECEVLGGAKVNIPGLSAEDGLRAQLILNCGFIPEDGGMLEAQLIRAVLDGQCSETTSTRSRPAQIAVALSPSEYYAFGAEITTYQPDAASNDRRALAMQHLRRSSPEYAAIARLRRFRRGEKGSTFPWANTATALLKQKNRCWLVSEIAVIGAASPLGLGVTKAPGTAGLGSAGHPATLITETRSKANDVDWWRDRLADCQDDLSRAEWALALWAKASRPVVDELSADLGTVVDHLPANPRRAFETAARRLSESGWIAPLSPAPTGLTGIFQDLVRLRARQSAEAGVAAAAQRTPSSSMPLAEIARKSKWLKVDRTPSYR</sequence>
<protein>
    <submittedName>
        <fullName evidence="1">Large ATP-binding protein</fullName>
    </submittedName>
</protein>